<keyword evidence="1" id="KW-0812">Transmembrane</keyword>
<feature type="transmembrane region" description="Helical" evidence="1">
    <location>
        <begin position="89"/>
        <end position="114"/>
    </location>
</feature>
<dbReference type="OrthoDB" id="116567at2157"/>
<gene>
    <name evidence="2" type="ordered locus">Ferp_1248</name>
</gene>
<keyword evidence="1" id="KW-1133">Transmembrane helix</keyword>
<evidence type="ECO:0000313" key="2">
    <source>
        <dbReference type="EMBL" id="ADC65402.1"/>
    </source>
</evidence>
<dbReference type="PaxDb" id="589924-Ferp_1248"/>
<evidence type="ECO:0000313" key="3">
    <source>
        <dbReference type="Proteomes" id="UP000002613"/>
    </source>
</evidence>
<dbReference type="EMBL" id="CP001899">
    <property type="protein sequence ID" value="ADC65402.1"/>
    <property type="molecule type" value="Genomic_DNA"/>
</dbReference>
<accession>D3RY39</accession>
<name>D3RY39_FERPA</name>
<keyword evidence="3" id="KW-1185">Reference proteome</keyword>
<evidence type="ECO:0000256" key="1">
    <source>
        <dbReference type="SAM" id="Phobius"/>
    </source>
</evidence>
<reference evidence="3" key="1">
    <citation type="submission" date="2010-02" db="EMBL/GenBank/DDBJ databases">
        <title>Complete sequence of Ferroglobus placidus DSM 10642.</title>
        <authorList>
            <consortium name="US DOE Joint Genome Institute"/>
            <person name="Lucas S."/>
            <person name="Copeland A."/>
            <person name="Lapidus A."/>
            <person name="Cheng J.-F."/>
            <person name="Bruce D."/>
            <person name="Goodwin L."/>
            <person name="Pitluck S."/>
            <person name="Saunders E."/>
            <person name="Brettin T."/>
            <person name="Detter J.C."/>
            <person name="Han C."/>
            <person name="Tapia R."/>
            <person name="Larimer F."/>
            <person name="Land M."/>
            <person name="Hauser L."/>
            <person name="Kyrpides N."/>
            <person name="Ivanova N."/>
            <person name="Holmes D."/>
            <person name="Lovley D."/>
            <person name="Kyrpides N."/>
            <person name="Anderson I.J."/>
            <person name="Woyke T."/>
        </authorList>
    </citation>
    <scope>NUCLEOTIDE SEQUENCE [LARGE SCALE GENOMIC DNA]</scope>
    <source>
        <strain evidence="3">DSM 10642 / AEDII12DO</strain>
    </source>
</reference>
<dbReference type="KEGG" id="fpl:Ferp_1248"/>
<dbReference type="GeneID" id="8778761"/>
<dbReference type="AlphaFoldDB" id="D3RY39"/>
<dbReference type="HOGENOM" id="CLU_075669_1_0_2"/>
<organism evidence="2 3">
    <name type="scientific">Ferroglobus placidus (strain DSM 10642 / AEDII12DO)</name>
    <dbReference type="NCBI Taxonomy" id="589924"/>
    <lineage>
        <taxon>Archaea</taxon>
        <taxon>Methanobacteriati</taxon>
        <taxon>Methanobacteriota</taxon>
        <taxon>Archaeoglobi</taxon>
        <taxon>Archaeoglobales</taxon>
        <taxon>Archaeoglobaceae</taxon>
        <taxon>Ferroglobus</taxon>
    </lineage>
</organism>
<dbReference type="eggNOG" id="arCOG01330">
    <property type="taxonomic scope" value="Archaea"/>
</dbReference>
<dbReference type="PANTHER" id="PTHR36007:SF2">
    <property type="entry name" value="TRANSPORT PROTEIN-RELATED"/>
    <property type="match status" value="1"/>
</dbReference>
<protein>
    <submittedName>
        <fullName evidence="2">Putative small multi-drug export</fullName>
    </submittedName>
</protein>
<proteinExistence type="predicted"/>
<dbReference type="RefSeq" id="WP_012965745.1">
    <property type="nucleotide sequence ID" value="NC_013849.1"/>
</dbReference>
<dbReference type="Pfam" id="PF06695">
    <property type="entry name" value="Sm_multidrug_ex"/>
    <property type="match status" value="1"/>
</dbReference>
<feature type="transmembrane region" description="Helical" evidence="1">
    <location>
        <begin position="35"/>
        <end position="53"/>
    </location>
</feature>
<dbReference type="InterPro" id="IPR009577">
    <property type="entry name" value="Sm_multidrug_ex"/>
</dbReference>
<keyword evidence="1" id="KW-0472">Membrane</keyword>
<dbReference type="PANTHER" id="PTHR36007">
    <property type="entry name" value="TRANSPORT PROTEIN-RELATED"/>
    <property type="match status" value="1"/>
</dbReference>
<dbReference type="STRING" id="589924.Ferp_1248"/>
<reference evidence="2 3" key="2">
    <citation type="journal article" date="2011" name="Stand. Genomic Sci.">
        <title>Complete genome sequence of Ferroglobus placidus AEDII12DO.</title>
        <authorList>
            <person name="Anderson I."/>
            <person name="Risso C."/>
            <person name="Holmes D."/>
            <person name="Lucas S."/>
            <person name="Copeland A."/>
            <person name="Lapidus A."/>
            <person name="Cheng J.F."/>
            <person name="Bruce D."/>
            <person name="Goodwin L."/>
            <person name="Pitluck S."/>
            <person name="Saunders E."/>
            <person name="Brettin T."/>
            <person name="Detter J.C."/>
            <person name="Han C."/>
            <person name="Tapia R."/>
            <person name="Larimer F."/>
            <person name="Land M."/>
            <person name="Hauser L."/>
            <person name="Woyke T."/>
            <person name="Lovley D."/>
            <person name="Kyrpides N."/>
            <person name="Ivanova N."/>
        </authorList>
    </citation>
    <scope>NUCLEOTIDE SEQUENCE [LARGE SCALE GENOMIC DNA]</scope>
    <source>
        <strain evidence="3">DSM 10642 / AEDII12DO</strain>
    </source>
</reference>
<dbReference type="Proteomes" id="UP000002613">
    <property type="component" value="Chromosome"/>
</dbReference>
<sequence>MKELLVILTSASPISELRGGIPLALYFGYPPLEAYLLAVFGNMVPVPIILFVLNRIEKLIEVMPIVGKIYVKCVSLAEKRKGVVEKYGYLGLTFFVSIPLPVTGAWTGTLIAFLLKMNPFKAVIFIYLGILIAGAIVLTLSLTPTVI</sequence>
<feature type="transmembrane region" description="Helical" evidence="1">
    <location>
        <begin position="120"/>
        <end position="142"/>
    </location>
</feature>